<dbReference type="AlphaFoldDB" id="A0A918ITM7"/>
<feature type="domain" description="Phosphodiester glycosidase" evidence="2">
    <location>
        <begin position="109"/>
        <end position="293"/>
    </location>
</feature>
<sequence>MKIMRRYLLLYLLLIVCFVGCSQDNQLDQSEPPKAEEVNTVSEIISSAEWSVKKVADNVNWKYFHFDALFSSKQSITVLEVNGNPEKTIVDIPNVESGFLKTSDAAINNRAVAAINGSYFDTKNGGSTVFFKKAGEIKNETRSGFNWYRENAGLGIDAAGKISIIRKPASGWRDVEGESLLVSGPLLMMDGEILSQDDNKFNNNRHPRTAIGVTADNRILAVVVDGRASQAQGASVEEMAIIMEALGCRDAMNLDGGGSSTAWVKNYGVVNYPSDNKKFDHEGERGVATVITFSNK</sequence>
<feature type="signal peptide" evidence="1">
    <location>
        <begin position="1"/>
        <end position="22"/>
    </location>
</feature>
<proteinExistence type="predicted"/>
<evidence type="ECO:0000259" key="2">
    <source>
        <dbReference type="Pfam" id="PF09992"/>
    </source>
</evidence>
<name>A0A918ITM7_9FLAO</name>
<comment type="caution">
    <text evidence="3">The sequence shown here is derived from an EMBL/GenBank/DDBJ whole genome shotgun (WGS) entry which is preliminary data.</text>
</comment>
<dbReference type="PANTHER" id="PTHR40446:SF2">
    <property type="entry name" value="N-ACETYLGLUCOSAMINE-1-PHOSPHODIESTER ALPHA-N-ACETYLGLUCOSAMINIDASE"/>
    <property type="match status" value="1"/>
</dbReference>
<evidence type="ECO:0000256" key="1">
    <source>
        <dbReference type="SAM" id="SignalP"/>
    </source>
</evidence>
<keyword evidence="4" id="KW-1185">Reference proteome</keyword>
<reference evidence="3" key="1">
    <citation type="journal article" date="2014" name="Int. J. Syst. Evol. Microbiol.">
        <title>Complete genome sequence of Corynebacterium casei LMG S-19264T (=DSM 44701T), isolated from a smear-ripened cheese.</title>
        <authorList>
            <consortium name="US DOE Joint Genome Institute (JGI-PGF)"/>
            <person name="Walter F."/>
            <person name="Albersmeier A."/>
            <person name="Kalinowski J."/>
            <person name="Ruckert C."/>
        </authorList>
    </citation>
    <scope>NUCLEOTIDE SEQUENCE</scope>
    <source>
        <strain evidence="3">KCTC 12113</strain>
    </source>
</reference>
<accession>A0A918ITM7</accession>
<evidence type="ECO:0000313" key="3">
    <source>
        <dbReference type="EMBL" id="GGW30314.1"/>
    </source>
</evidence>
<organism evidence="3 4">
    <name type="scientific">Arenibacter certesii</name>
    <dbReference type="NCBI Taxonomy" id="228955"/>
    <lineage>
        <taxon>Bacteria</taxon>
        <taxon>Pseudomonadati</taxon>
        <taxon>Bacteroidota</taxon>
        <taxon>Flavobacteriia</taxon>
        <taxon>Flavobacteriales</taxon>
        <taxon>Flavobacteriaceae</taxon>
        <taxon>Arenibacter</taxon>
    </lineage>
</organism>
<evidence type="ECO:0000313" key="4">
    <source>
        <dbReference type="Proteomes" id="UP000634668"/>
    </source>
</evidence>
<gene>
    <name evidence="3" type="ORF">GCM10007383_14540</name>
</gene>
<dbReference type="PANTHER" id="PTHR40446">
    <property type="entry name" value="N-ACETYLGLUCOSAMINE-1-PHOSPHODIESTER ALPHA-N-ACETYLGLUCOSAMINIDASE"/>
    <property type="match status" value="1"/>
</dbReference>
<keyword evidence="1" id="KW-0732">Signal</keyword>
<dbReference type="Proteomes" id="UP000634668">
    <property type="component" value="Unassembled WGS sequence"/>
</dbReference>
<protein>
    <recommendedName>
        <fullName evidence="2">Phosphodiester glycosidase domain-containing protein</fullName>
    </recommendedName>
</protein>
<dbReference type="Pfam" id="PF09992">
    <property type="entry name" value="NAGPA"/>
    <property type="match status" value="1"/>
</dbReference>
<feature type="chain" id="PRO_5037778712" description="Phosphodiester glycosidase domain-containing protein" evidence="1">
    <location>
        <begin position="23"/>
        <end position="296"/>
    </location>
</feature>
<dbReference type="InterPro" id="IPR018711">
    <property type="entry name" value="NAGPA"/>
</dbReference>
<reference evidence="3" key="2">
    <citation type="submission" date="2020-09" db="EMBL/GenBank/DDBJ databases">
        <authorList>
            <person name="Sun Q."/>
            <person name="Kim S."/>
        </authorList>
    </citation>
    <scope>NUCLEOTIDE SEQUENCE</scope>
    <source>
        <strain evidence="3">KCTC 12113</strain>
    </source>
</reference>
<dbReference type="EMBL" id="BMWP01000007">
    <property type="protein sequence ID" value="GGW30314.1"/>
    <property type="molecule type" value="Genomic_DNA"/>
</dbReference>